<feature type="signal peptide" evidence="1">
    <location>
        <begin position="1"/>
        <end position="33"/>
    </location>
</feature>
<proteinExistence type="predicted"/>
<protein>
    <recommendedName>
        <fullName evidence="4">Secreted protein</fullName>
    </recommendedName>
</protein>
<organism evidence="2 3">
    <name type="scientific">Kibdelosporangium banguiense</name>
    <dbReference type="NCBI Taxonomy" id="1365924"/>
    <lineage>
        <taxon>Bacteria</taxon>
        <taxon>Bacillati</taxon>
        <taxon>Actinomycetota</taxon>
        <taxon>Actinomycetes</taxon>
        <taxon>Pseudonocardiales</taxon>
        <taxon>Pseudonocardiaceae</taxon>
        <taxon>Kibdelosporangium</taxon>
    </lineage>
</organism>
<evidence type="ECO:0000313" key="2">
    <source>
        <dbReference type="EMBL" id="MBP2327212.1"/>
    </source>
</evidence>
<accession>A0ABS4TS19</accession>
<keyword evidence="3" id="KW-1185">Reference proteome</keyword>
<reference evidence="2 3" key="1">
    <citation type="submission" date="2021-03" db="EMBL/GenBank/DDBJ databases">
        <title>Sequencing the genomes of 1000 actinobacteria strains.</title>
        <authorList>
            <person name="Klenk H.-P."/>
        </authorList>
    </citation>
    <scope>NUCLEOTIDE SEQUENCE [LARGE SCALE GENOMIC DNA]</scope>
    <source>
        <strain evidence="2 3">DSM 46670</strain>
    </source>
</reference>
<keyword evidence="1" id="KW-0732">Signal</keyword>
<feature type="chain" id="PRO_5046267688" description="Secreted protein" evidence="1">
    <location>
        <begin position="34"/>
        <end position="232"/>
    </location>
</feature>
<dbReference type="RefSeq" id="WP_209644188.1">
    <property type="nucleotide sequence ID" value="NZ_JAGINW010000001.1"/>
</dbReference>
<dbReference type="EMBL" id="JAGINW010000001">
    <property type="protein sequence ID" value="MBP2327212.1"/>
    <property type="molecule type" value="Genomic_DNA"/>
</dbReference>
<name>A0ABS4TS19_9PSEU</name>
<comment type="caution">
    <text evidence="2">The sequence shown here is derived from an EMBL/GenBank/DDBJ whole genome shotgun (WGS) entry which is preliminary data.</text>
</comment>
<evidence type="ECO:0000313" key="3">
    <source>
        <dbReference type="Proteomes" id="UP001519332"/>
    </source>
</evidence>
<dbReference type="Proteomes" id="UP001519332">
    <property type="component" value="Unassembled WGS sequence"/>
</dbReference>
<gene>
    <name evidence="2" type="ORF">JOF56_007597</name>
</gene>
<sequence>MRMRVLGRKFTAIACGVMSVGALALVSASPASAKPAGALATAEFGVRLVDDNRNGQCVVNDGSVGDSLQWVPEGQYSEPLVIDTDSRSGGCRMTFGFNNADGSLTGLTLSYIYQVSGNGDAGQCPGSSSKPVDIPIFPIAFPFRYMMDRPIYIDTDGRRGWCDLTFQMSGRTDVALDVVYEFNGDSGQCKGALPLGTNQPRTVQTGGVPVTIGLDTDNRGGACFLSFRLRHI</sequence>
<evidence type="ECO:0000256" key="1">
    <source>
        <dbReference type="SAM" id="SignalP"/>
    </source>
</evidence>
<evidence type="ECO:0008006" key="4">
    <source>
        <dbReference type="Google" id="ProtNLM"/>
    </source>
</evidence>